<keyword evidence="3" id="KW-1185">Reference proteome</keyword>
<evidence type="ECO:0000259" key="1">
    <source>
        <dbReference type="SMART" id="SM00871"/>
    </source>
</evidence>
<evidence type="ECO:0000313" key="2">
    <source>
        <dbReference type="EMBL" id="EFA78341.1"/>
    </source>
</evidence>
<dbReference type="AlphaFoldDB" id="D3BKB1"/>
<dbReference type="Proteomes" id="UP000001396">
    <property type="component" value="Unassembled WGS sequence"/>
</dbReference>
<dbReference type="InParanoid" id="D3BKB1"/>
<dbReference type="Gene3D" id="3.20.80.10">
    <property type="entry name" value="Regulatory factor, effector binding domain"/>
    <property type="match status" value="1"/>
</dbReference>
<dbReference type="InterPro" id="IPR010499">
    <property type="entry name" value="AraC_E-bd"/>
</dbReference>
<proteinExistence type="predicted"/>
<dbReference type="InterPro" id="IPR029442">
    <property type="entry name" value="GyrI-like"/>
</dbReference>
<feature type="domain" description="AraC effector-binding" evidence="1">
    <location>
        <begin position="4"/>
        <end position="161"/>
    </location>
</feature>
<comment type="caution">
    <text evidence="2">The sequence shown here is derived from an EMBL/GenBank/DDBJ whole genome shotgun (WGS) entry which is preliminary data.</text>
</comment>
<dbReference type="InterPro" id="IPR011256">
    <property type="entry name" value="Reg_factor_effector_dom_sf"/>
</dbReference>
<dbReference type="PANTHER" id="PTHR40055">
    <property type="entry name" value="TRANSCRIPTIONAL REGULATOR YGIV-RELATED"/>
    <property type="match status" value="1"/>
</dbReference>
<organism evidence="2 3">
    <name type="scientific">Heterostelium pallidum (strain ATCC 26659 / Pp 5 / PN500)</name>
    <name type="common">Cellular slime mold</name>
    <name type="synonym">Polysphondylium pallidum</name>
    <dbReference type="NCBI Taxonomy" id="670386"/>
    <lineage>
        <taxon>Eukaryota</taxon>
        <taxon>Amoebozoa</taxon>
        <taxon>Evosea</taxon>
        <taxon>Eumycetozoa</taxon>
        <taxon>Dictyostelia</taxon>
        <taxon>Acytosteliales</taxon>
        <taxon>Acytosteliaceae</taxon>
        <taxon>Heterostelium</taxon>
    </lineage>
</organism>
<accession>D3BKB1</accession>
<dbReference type="Pfam" id="PF06445">
    <property type="entry name" value="GyrI-like"/>
    <property type="match status" value="1"/>
</dbReference>
<dbReference type="SMART" id="SM00871">
    <property type="entry name" value="AraC_E_bind"/>
    <property type="match status" value="1"/>
</dbReference>
<dbReference type="RefSeq" id="XP_020430466.1">
    <property type="nucleotide sequence ID" value="XM_020579791.1"/>
</dbReference>
<dbReference type="SUPFAM" id="SSF55136">
    <property type="entry name" value="Probable bacterial effector-binding domain"/>
    <property type="match status" value="1"/>
</dbReference>
<sequence>MQDINIEIKNIPKTDAIGVFGTGPFAVAFKKSCGELFKYIGEHNIQHGAFLGFFYDNPCVVPENELKSAAAVKLTTEQLVSLKLTGDEPIKHIIWEEGEYAMFIHKGPYEKLHQTYEYFFKTWLPKSNRVPSEKPSIEQYLNDCTKVAPEELITEIYIKLN</sequence>
<reference evidence="2 3" key="1">
    <citation type="journal article" date="2011" name="Genome Res.">
        <title>Phylogeny-wide analysis of social amoeba genomes highlights ancient origins for complex intercellular communication.</title>
        <authorList>
            <person name="Heidel A.J."/>
            <person name="Lawal H.M."/>
            <person name="Felder M."/>
            <person name="Schilde C."/>
            <person name="Helps N.R."/>
            <person name="Tunggal B."/>
            <person name="Rivero F."/>
            <person name="John U."/>
            <person name="Schleicher M."/>
            <person name="Eichinger L."/>
            <person name="Platzer M."/>
            <person name="Noegel A.A."/>
            <person name="Schaap P."/>
            <person name="Gloeckner G."/>
        </authorList>
    </citation>
    <scope>NUCLEOTIDE SEQUENCE [LARGE SCALE GENOMIC DNA]</scope>
    <source>
        <strain evidence="3">ATCC 26659 / Pp 5 / PN500</strain>
    </source>
</reference>
<gene>
    <name evidence="2" type="ORF">PPL_08992</name>
</gene>
<name>D3BKB1_HETP5</name>
<dbReference type="EMBL" id="ADBJ01000038">
    <property type="protein sequence ID" value="EFA78341.1"/>
    <property type="molecule type" value="Genomic_DNA"/>
</dbReference>
<dbReference type="PANTHER" id="PTHR40055:SF1">
    <property type="entry name" value="TRANSCRIPTIONAL REGULATOR YGIV-RELATED"/>
    <property type="match status" value="1"/>
</dbReference>
<protein>
    <recommendedName>
        <fullName evidence="1">AraC effector-binding domain-containing protein</fullName>
    </recommendedName>
</protein>
<evidence type="ECO:0000313" key="3">
    <source>
        <dbReference type="Proteomes" id="UP000001396"/>
    </source>
</evidence>
<dbReference type="GeneID" id="31364468"/>
<dbReference type="InterPro" id="IPR050908">
    <property type="entry name" value="SmbC-like"/>
</dbReference>